<protein>
    <submittedName>
        <fullName evidence="1">Uncharacterized protein</fullName>
    </submittedName>
</protein>
<reference evidence="1" key="1">
    <citation type="submission" date="2023-03" db="EMBL/GenBank/DDBJ databases">
        <title>Edaphobacter sp.</title>
        <authorList>
            <person name="Huber K.J."/>
            <person name="Papendorf J."/>
            <person name="Pilke C."/>
            <person name="Bunk B."/>
            <person name="Sproeer C."/>
            <person name="Pester M."/>
        </authorList>
    </citation>
    <scope>NUCLEOTIDE SEQUENCE</scope>
    <source>
        <strain evidence="1">DSM 110680</strain>
    </source>
</reference>
<dbReference type="AlphaFoldDB" id="A0AAU7DJT7"/>
<dbReference type="EMBL" id="CP121196">
    <property type="protein sequence ID" value="XBH17026.1"/>
    <property type="molecule type" value="Genomic_DNA"/>
</dbReference>
<sequence length="77" mass="8801">MSNVAIEHFAELLQRSHNTMKRANNENLKNLPGPPRELIATLRGIIRCLEREEDSDAVAFRESLCRRIAGLEAETRQ</sequence>
<evidence type="ECO:0000313" key="1">
    <source>
        <dbReference type="EMBL" id="XBH17026.1"/>
    </source>
</evidence>
<proteinExistence type="predicted"/>
<dbReference type="RefSeq" id="WP_348262258.1">
    <property type="nucleotide sequence ID" value="NZ_CP121196.1"/>
</dbReference>
<organism evidence="1">
    <name type="scientific">Telmatobacter sp. DSM 110680</name>
    <dbReference type="NCBI Taxonomy" id="3036704"/>
    <lineage>
        <taxon>Bacteria</taxon>
        <taxon>Pseudomonadati</taxon>
        <taxon>Acidobacteriota</taxon>
        <taxon>Terriglobia</taxon>
        <taxon>Terriglobales</taxon>
        <taxon>Acidobacteriaceae</taxon>
        <taxon>Telmatobacter</taxon>
    </lineage>
</organism>
<accession>A0AAU7DJT7</accession>
<gene>
    <name evidence="1" type="ORF">P8935_20940</name>
</gene>
<name>A0AAU7DJT7_9BACT</name>